<proteinExistence type="predicted"/>
<dbReference type="Proteomes" id="UP000008825">
    <property type="component" value="Chromosome"/>
</dbReference>
<name>B5EC17_CITBB</name>
<accession>B5EC17</accession>
<dbReference type="AlphaFoldDB" id="B5EC17"/>
<protein>
    <submittedName>
        <fullName evidence="1">Uncharacterized protein</fullName>
    </submittedName>
</protein>
<keyword evidence="2" id="KW-1185">Reference proteome</keyword>
<sequence>MARVMGGKTKKLFALVEQMDTVGRLWFANKIIEHEGLSGAFEQRPDLKRECFEFRDELRAKLQAEQGVTHA</sequence>
<dbReference type="HOGENOM" id="CLU_2734262_0_0_7"/>
<evidence type="ECO:0000313" key="2">
    <source>
        <dbReference type="Proteomes" id="UP000008825"/>
    </source>
</evidence>
<dbReference type="KEGG" id="gbm:Gbem_3480"/>
<organism evidence="1 2">
    <name type="scientific">Citrifermentans bemidjiense (strain ATCC BAA-1014 / DSM 16622 / JCM 12645 / Bem)</name>
    <name type="common">Geobacter bemidjiensis</name>
    <dbReference type="NCBI Taxonomy" id="404380"/>
    <lineage>
        <taxon>Bacteria</taxon>
        <taxon>Pseudomonadati</taxon>
        <taxon>Thermodesulfobacteriota</taxon>
        <taxon>Desulfuromonadia</taxon>
        <taxon>Geobacterales</taxon>
        <taxon>Geobacteraceae</taxon>
        <taxon>Citrifermentans</taxon>
    </lineage>
</organism>
<dbReference type="RefSeq" id="WP_012531906.1">
    <property type="nucleotide sequence ID" value="NC_011146.1"/>
</dbReference>
<reference evidence="1 2" key="2">
    <citation type="journal article" date="2010" name="BMC Genomics">
        <title>The genome of Geobacter bemidjiensis, exemplar for the subsurface clade of Geobacter species that predominate in Fe(III)-reducing subsurface environments.</title>
        <authorList>
            <person name="Aklujkar M."/>
            <person name="Young N.D."/>
            <person name="Holmes D."/>
            <person name="Chavan M."/>
            <person name="Risso C."/>
            <person name="Kiss H.E."/>
            <person name="Han C.S."/>
            <person name="Land M.L."/>
            <person name="Lovley D.R."/>
        </authorList>
    </citation>
    <scope>NUCLEOTIDE SEQUENCE [LARGE SCALE GENOMIC DNA]</scope>
    <source>
        <strain evidence="2">ATCC BAA-1014 / DSM 16622 / JCM 12645 / Bem</strain>
    </source>
</reference>
<reference evidence="1 2" key="1">
    <citation type="submission" date="2008-07" db="EMBL/GenBank/DDBJ databases">
        <title>Complete sequence of Geobacter bemidjiensis BEM.</title>
        <authorList>
            <consortium name="US DOE Joint Genome Institute"/>
            <person name="Lucas S."/>
            <person name="Copeland A."/>
            <person name="Lapidus A."/>
            <person name="Glavina del Rio T."/>
            <person name="Dalin E."/>
            <person name="Tice H."/>
            <person name="Bruce D."/>
            <person name="Goodwin L."/>
            <person name="Pitluck S."/>
            <person name="Kiss H."/>
            <person name="Brettin T."/>
            <person name="Detter J.C."/>
            <person name="Han C."/>
            <person name="Kuske C.R."/>
            <person name="Schmutz J."/>
            <person name="Larimer F."/>
            <person name="Land M."/>
            <person name="Hauser L."/>
            <person name="Kyrpides N."/>
            <person name="Lykidis A."/>
            <person name="Lovley D."/>
            <person name="Richardson P."/>
        </authorList>
    </citation>
    <scope>NUCLEOTIDE SEQUENCE [LARGE SCALE GENOMIC DNA]</scope>
    <source>
        <strain evidence="2">ATCC BAA-1014 / DSM 16622 / JCM 12645 / Bem</strain>
    </source>
</reference>
<dbReference type="EMBL" id="CP001124">
    <property type="protein sequence ID" value="ACH40473.1"/>
    <property type="molecule type" value="Genomic_DNA"/>
</dbReference>
<evidence type="ECO:0000313" key="1">
    <source>
        <dbReference type="EMBL" id="ACH40473.1"/>
    </source>
</evidence>
<dbReference type="STRING" id="404380.Gbem_3480"/>
<gene>
    <name evidence="1" type="ordered locus">Gbem_3480</name>
</gene>